<dbReference type="AlphaFoldDB" id="A0A3E0DRA5"/>
<dbReference type="OrthoDB" id="6107302at2"/>
<dbReference type="EMBL" id="QUNG01000004">
    <property type="protein sequence ID" value="REG84401.1"/>
    <property type="molecule type" value="Genomic_DNA"/>
</dbReference>
<evidence type="ECO:0000259" key="1">
    <source>
        <dbReference type="Pfam" id="PF05713"/>
    </source>
</evidence>
<protein>
    <submittedName>
        <fullName evidence="2">Mobilization protein MobC</fullName>
    </submittedName>
</protein>
<dbReference type="RefSeq" id="WP_115897293.1">
    <property type="nucleotide sequence ID" value="NZ_QUNG01000004.1"/>
</dbReference>
<dbReference type="Pfam" id="PF05713">
    <property type="entry name" value="MobC"/>
    <property type="match status" value="1"/>
</dbReference>
<name>A0A3E0DRA5_9GAMM</name>
<evidence type="ECO:0000313" key="2">
    <source>
        <dbReference type="EMBL" id="REG84401.1"/>
    </source>
</evidence>
<comment type="caution">
    <text evidence="2">The sequence shown here is derived from an EMBL/GenBank/DDBJ whole genome shotgun (WGS) entry which is preliminary data.</text>
</comment>
<accession>A0A3E0DRA5</accession>
<feature type="domain" description="Bacterial mobilisation" evidence="1">
    <location>
        <begin position="69"/>
        <end position="102"/>
    </location>
</feature>
<gene>
    <name evidence="2" type="ORF">DFP81_104285</name>
</gene>
<dbReference type="Proteomes" id="UP000256542">
    <property type="component" value="Unassembled WGS sequence"/>
</dbReference>
<reference evidence="2 3" key="1">
    <citation type="submission" date="2018-08" db="EMBL/GenBank/DDBJ databases">
        <title>Genomic Encyclopedia of Type Strains, Phase III (KMG-III): the genomes of soil and plant-associated and newly described type strains.</title>
        <authorList>
            <person name="Whitman W."/>
        </authorList>
    </citation>
    <scope>NUCLEOTIDE SEQUENCE [LARGE SCALE GENOMIC DNA]</scope>
    <source>
        <strain evidence="2 3">CECT 7375</strain>
    </source>
</reference>
<keyword evidence="3" id="KW-1185">Reference proteome</keyword>
<sequence length="122" mass="14557">MKKLNKNKRRKSINIRLDDYNHKLLNEIKAISGFRTWEEFILHYMNNGRGFKKVLVDEEGQSLKALNHLIRYGNNLNQLARKANENNLLDEDDIKEIKTFLKEGIKARNYFLKHVKPFNRSK</sequence>
<proteinExistence type="predicted"/>
<evidence type="ECO:0000313" key="3">
    <source>
        <dbReference type="Proteomes" id="UP000256542"/>
    </source>
</evidence>
<organism evidence="2 3">
    <name type="scientific">Marinomonas pollencensis</name>
    <dbReference type="NCBI Taxonomy" id="491954"/>
    <lineage>
        <taxon>Bacteria</taxon>
        <taxon>Pseudomonadati</taxon>
        <taxon>Pseudomonadota</taxon>
        <taxon>Gammaproteobacteria</taxon>
        <taxon>Oceanospirillales</taxon>
        <taxon>Oceanospirillaceae</taxon>
        <taxon>Marinomonas</taxon>
    </lineage>
</organism>
<dbReference type="InterPro" id="IPR008687">
    <property type="entry name" value="MobC"/>
</dbReference>